<dbReference type="SUPFAM" id="SSF55486">
    <property type="entry name" value="Metalloproteases ('zincins'), catalytic domain"/>
    <property type="match status" value="1"/>
</dbReference>
<keyword evidence="2" id="KW-1133">Transmembrane helix</keyword>
<dbReference type="PANTHER" id="PTHR11733:SF167">
    <property type="entry name" value="FI17812P1-RELATED"/>
    <property type="match status" value="1"/>
</dbReference>
<dbReference type="InterPro" id="IPR042089">
    <property type="entry name" value="Peptidase_M13_dom_2"/>
</dbReference>
<reference evidence="4" key="1">
    <citation type="submission" date="2020-07" db="EMBL/GenBank/DDBJ databases">
        <title>Multicomponent nature underlies the extraordinary mechanical properties of spider dragline silk.</title>
        <authorList>
            <person name="Kono N."/>
            <person name="Nakamura H."/>
            <person name="Mori M."/>
            <person name="Yoshida Y."/>
            <person name="Ohtoshi R."/>
            <person name="Malay A.D."/>
            <person name="Moran D.A.P."/>
            <person name="Tomita M."/>
            <person name="Numata K."/>
            <person name="Arakawa K."/>
        </authorList>
    </citation>
    <scope>NUCLEOTIDE SEQUENCE</scope>
</reference>
<dbReference type="PROSITE" id="PS51885">
    <property type="entry name" value="NEPRILYSIN"/>
    <property type="match status" value="1"/>
</dbReference>
<sequence>MTEYQRVDLNEASASKNMANEAPDSPSALNYTVGFSKTDGNQEKELAGSRRNFWQRRSKMEKYLLAILIVLWLLVLILFIFSVIRVHDADKKYCTTPACVKTAATILNTLDQSVDPCEDFYRYACGGWMKSNHLPDNQLLLSSYTKLIDDNKRIFRYVLEDESFELKGKAEKQARNFYRSCMNTTRIEELGAQPLLDQLKKIGGWNISGEFNIKDWDFQKALELNNHYFKAESLFLWAVLADFKNTTRNILAVNQNSLILESRDNYLNKTMDDK</sequence>
<gene>
    <name evidence="4" type="ORF">TNCT_254441</name>
</gene>
<evidence type="ECO:0000256" key="2">
    <source>
        <dbReference type="SAM" id="Phobius"/>
    </source>
</evidence>
<comment type="similarity">
    <text evidence="1">Belongs to the peptidase M13 family.</text>
</comment>
<dbReference type="InterPro" id="IPR008753">
    <property type="entry name" value="Peptidase_M13_N"/>
</dbReference>
<evidence type="ECO:0000313" key="5">
    <source>
        <dbReference type="Proteomes" id="UP000887116"/>
    </source>
</evidence>
<comment type="caution">
    <text evidence="4">The sequence shown here is derived from an EMBL/GenBank/DDBJ whole genome shotgun (WGS) entry which is preliminary data.</text>
</comment>
<accession>A0A8X6J061</accession>
<organism evidence="4 5">
    <name type="scientific">Trichonephila clavata</name>
    <name type="common">Joro spider</name>
    <name type="synonym">Nephila clavata</name>
    <dbReference type="NCBI Taxonomy" id="2740835"/>
    <lineage>
        <taxon>Eukaryota</taxon>
        <taxon>Metazoa</taxon>
        <taxon>Ecdysozoa</taxon>
        <taxon>Arthropoda</taxon>
        <taxon>Chelicerata</taxon>
        <taxon>Arachnida</taxon>
        <taxon>Araneae</taxon>
        <taxon>Araneomorphae</taxon>
        <taxon>Entelegynae</taxon>
        <taxon>Araneoidea</taxon>
        <taxon>Nephilidae</taxon>
        <taxon>Trichonephila</taxon>
    </lineage>
</organism>
<dbReference type="Pfam" id="PF05649">
    <property type="entry name" value="Peptidase_M13_N"/>
    <property type="match status" value="1"/>
</dbReference>
<dbReference type="Gene3D" id="1.10.1380.10">
    <property type="entry name" value="Neutral endopeptidase , domain2"/>
    <property type="match status" value="1"/>
</dbReference>
<dbReference type="GO" id="GO:0016485">
    <property type="term" value="P:protein processing"/>
    <property type="evidence" value="ECO:0007669"/>
    <property type="project" value="TreeGrafter"/>
</dbReference>
<evidence type="ECO:0000313" key="4">
    <source>
        <dbReference type="EMBL" id="GFR31714.1"/>
    </source>
</evidence>
<keyword evidence="2" id="KW-0472">Membrane</keyword>
<keyword evidence="5" id="KW-1185">Reference proteome</keyword>
<keyword evidence="2" id="KW-0812">Transmembrane</keyword>
<protein>
    <submittedName>
        <fullName evidence="4">Endothelin-converting enzyme homolog</fullName>
    </submittedName>
</protein>
<feature type="domain" description="Peptidase M13 N-terminal" evidence="3">
    <location>
        <begin position="116"/>
        <end position="270"/>
    </location>
</feature>
<feature type="non-terminal residue" evidence="4">
    <location>
        <position position="1"/>
    </location>
</feature>
<dbReference type="Proteomes" id="UP000887116">
    <property type="component" value="Unassembled WGS sequence"/>
</dbReference>
<dbReference type="EMBL" id="BMAO01019618">
    <property type="protein sequence ID" value="GFR31714.1"/>
    <property type="molecule type" value="Genomic_DNA"/>
</dbReference>
<evidence type="ECO:0000256" key="1">
    <source>
        <dbReference type="ARBA" id="ARBA00007357"/>
    </source>
</evidence>
<evidence type="ECO:0000259" key="3">
    <source>
        <dbReference type="Pfam" id="PF05649"/>
    </source>
</evidence>
<name>A0A8X6J061_TRICU</name>
<dbReference type="PANTHER" id="PTHR11733">
    <property type="entry name" value="ZINC METALLOPROTEASE FAMILY M13 NEPRILYSIN-RELATED"/>
    <property type="match status" value="1"/>
</dbReference>
<dbReference type="GO" id="GO:0004222">
    <property type="term" value="F:metalloendopeptidase activity"/>
    <property type="evidence" value="ECO:0007669"/>
    <property type="project" value="InterPro"/>
</dbReference>
<dbReference type="GO" id="GO:0005886">
    <property type="term" value="C:plasma membrane"/>
    <property type="evidence" value="ECO:0007669"/>
    <property type="project" value="TreeGrafter"/>
</dbReference>
<dbReference type="OrthoDB" id="6475849at2759"/>
<dbReference type="InterPro" id="IPR000718">
    <property type="entry name" value="Peptidase_M13"/>
</dbReference>
<dbReference type="AlphaFoldDB" id="A0A8X6J061"/>
<feature type="transmembrane region" description="Helical" evidence="2">
    <location>
        <begin position="63"/>
        <end position="84"/>
    </location>
</feature>
<proteinExistence type="inferred from homology"/>